<sequence>MNRTIIAQPDPEGARAQHRNVVDQIEPVAPPVTTKLEGAEHDLLAYTAFPEAHWSKVWPNDPKEQLNRQLTRRTDVVQKFLNTESVICLVGALLIQVNDEMNSQSSAREPPDHPPHADHPEQSIVALPALPRT</sequence>
<comment type="similarity">
    <text evidence="2 6">Belongs to the transposase mutator family.</text>
</comment>
<dbReference type="GO" id="GO:0004803">
    <property type="term" value="F:transposase activity"/>
    <property type="evidence" value="ECO:0007669"/>
    <property type="project" value="UniProtKB-UniRule"/>
</dbReference>
<dbReference type="PANTHER" id="PTHR33217:SF7">
    <property type="entry name" value="TRANSPOSASE FOR INSERTION SEQUENCE ELEMENT IS1081"/>
    <property type="match status" value="1"/>
</dbReference>
<name>A0A936TDL3_9ACTN</name>
<accession>A0A936TDL3</accession>
<feature type="region of interest" description="Disordered" evidence="7">
    <location>
        <begin position="100"/>
        <end position="133"/>
    </location>
</feature>
<comment type="function">
    <text evidence="1 6">Required for the transposition of the insertion element.</text>
</comment>
<keyword evidence="6" id="KW-0814">Transposable element</keyword>
<evidence type="ECO:0000256" key="3">
    <source>
        <dbReference type="ARBA" id="ARBA00022578"/>
    </source>
</evidence>
<dbReference type="GO" id="GO:0003677">
    <property type="term" value="F:DNA binding"/>
    <property type="evidence" value="ECO:0007669"/>
    <property type="project" value="UniProtKB-UniRule"/>
</dbReference>
<keyword evidence="4 6" id="KW-0238">DNA-binding</keyword>
<dbReference type="AlphaFoldDB" id="A0A936TDL3"/>
<keyword evidence="5 6" id="KW-0233">DNA recombination</keyword>
<evidence type="ECO:0000256" key="2">
    <source>
        <dbReference type="ARBA" id="ARBA00010961"/>
    </source>
</evidence>
<proteinExistence type="inferred from homology"/>
<reference evidence="8 9" key="1">
    <citation type="submission" date="2020-10" db="EMBL/GenBank/DDBJ databases">
        <title>Connecting structure to function with the recovery of over 1000 high-quality activated sludge metagenome-assembled genomes encoding full-length rRNA genes using long-read sequencing.</title>
        <authorList>
            <person name="Singleton C.M."/>
            <person name="Petriglieri F."/>
            <person name="Kristensen J.M."/>
            <person name="Kirkegaard R.H."/>
            <person name="Michaelsen T.Y."/>
            <person name="Andersen M.H."/>
            <person name="Karst S.M."/>
            <person name="Dueholm M.S."/>
            <person name="Nielsen P.H."/>
            <person name="Albertsen M."/>
        </authorList>
    </citation>
    <scope>NUCLEOTIDE SEQUENCE [LARGE SCALE GENOMIC DNA]</scope>
    <source>
        <strain evidence="8">Lyne_18-Q3-R50-59_MAXAC.006</strain>
    </source>
</reference>
<dbReference type="InterPro" id="IPR001207">
    <property type="entry name" value="Transposase_mutator"/>
</dbReference>
<evidence type="ECO:0000256" key="6">
    <source>
        <dbReference type="RuleBase" id="RU365089"/>
    </source>
</evidence>
<comment type="caution">
    <text evidence="8">The sequence shown here is derived from an EMBL/GenBank/DDBJ whole genome shotgun (WGS) entry which is preliminary data.</text>
</comment>
<evidence type="ECO:0000256" key="5">
    <source>
        <dbReference type="ARBA" id="ARBA00023172"/>
    </source>
</evidence>
<evidence type="ECO:0000256" key="7">
    <source>
        <dbReference type="SAM" id="MobiDB-lite"/>
    </source>
</evidence>
<dbReference type="PANTHER" id="PTHR33217">
    <property type="entry name" value="TRANSPOSASE FOR INSERTION SEQUENCE ELEMENT IS1081"/>
    <property type="match status" value="1"/>
</dbReference>
<dbReference type="Proteomes" id="UP000727993">
    <property type="component" value="Unassembled WGS sequence"/>
</dbReference>
<dbReference type="GO" id="GO:0006313">
    <property type="term" value="P:DNA transposition"/>
    <property type="evidence" value="ECO:0007669"/>
    <property type="project" value="UniProtKB-UniRule"/>
</dbReference>
<gene>
    <name evidence="8" type="ORF">IPN02_04735</name>
</gene>
<dbReference type="EMBL" id="JADJZA010000001">
    <property type="protein sequence ID" value="MBK9296172.1"/>
    <property type="molecule type" value="Genomic_DNA"/>
</dbReference>
<evidence type="ECO:0000256" key="4">
    <source>
        <dbReference type="ARBA" id="ARBA00023125"/>
    </source>
</evidence>
<dbReference type="Pfam" id="PF00872">
    <property type="entry name" value="Transposase_mut"/>
    <property type="match status" value="1"/>
</dbReference>
<keyword evidence="3 6" id="KW-0815">Transposition</keyword>
<evidence type="ECO:0000313" key="9">
    <source>
        <dbReference type="Proteomes" id="UP000727993"/>
    </source>
</evidence>
<evidence type="ECO:0000256" key="1">
    <source>
        <dbReference type="ARBA" id="ARBA00002190"/>
    </source>
</evidence>
<evidence type="ECO:0000313" key="8">
    <source>
        <dbReference type="EMBL" id="MBK9296172.1"/>
    </source>
</evidence>
<protein>
    <recommendedName>
        <fullName evidence="6">Mutator family transposase</fullName>
    </recommendedName>
</protein>
<feature type="compositionally biased region" description="Basic and acidic residues" evidence="7">
    <location>
        <begin position="109"/>
        <end position="121"/>
    </location>
</feature>
<organism evidence="8 9">
    <name type="scientific">Candidatus Neomicrothrix subdominans</name>
    <dbReference type="NCBI Taxonomy" id="2954438"/>
    <lineage>
        <taxon>Bacteria</taxon>
        <taxon>Bacillati</taxon>
        <taxon>Actinomycetota</taxon>
        <taxon>Acidimicrobiia</taxon>
        <taxon>Acidimicrobiales</taxon>
        <taxon>Microthrixaceae</taxon>
        <taxon>Candidatus Neomicrothrix</taxon>
    </lineage>
</organism>